<dbReference type="PANTHER" id="PTHR43003:SF5">
    <property type="entry name" value="DNA-3-METHYLADENINE GLYCOSYLASE"/>
    <property type="match status" value="1"/>
</dbReference>
<evidence type="ECO:0000256" key="2">
    <source>
        <dbReference type="ARBA" id="ARBA00023204"/>
    </source>
</evidence>
<protein>
    <recommendedName>
        <fullName evidence="3">HhH-GPD domain-containing protein</fullName>
    </recommendedName>
</protein>
<dbReference type="EMBL" id="BMQS01000036">
    <property type="protein sequence ID" value="GGU05569.1"/>
    <property type="molecule type" value="Genomic_DNA"/>
</dbReference>
<accession>A0A348B1M4</accession>
<keyword evidence="6" id="KW-1185">Reference proteome</keyword>
<evidence type="ECO:0000259" key="3">
    <source>
        <dbReference type="SMART" id="SM00478"/>
    </source>
</evidence>
<reference evidence="5" key="4">
    <citation type="submission" date="2020-09" db="EMBL/GenBank/DDBJ databases">
        <authorList>
            <person name="Sun Q."/>
            <person name="Ohkuma M."/>
        </authorList>
    </citation>
    <scope>NUCLEOTIDE SEQUENCE</scope>
    <source>
        <strain evidence="5">JCM 31740</strain>
    </source>
</reference>
<sequence length="199" mass="22306">MGPHEQLALKDDVMRMLVQKYGKLRPEIKDKFFGLIEAVVWQQLSWKAASAVVARLRSIGTTPESIVAHSSILTGVGLSRRKVEYIISIAKAVEQGTLDLEALTWKSDDEVLATLTTMRGIGEWTAQMYLIFCLRREDVLPAGDLGVRKAIGRLYFNGSVPDRKQVLQLGEKWKPVRTYATIYLWKSGTNDSTIPVLTV</sequence>
<dbReference type="OrthoDB" id="8200at2157"/>
<dbReference type="GO" id="GO:0006307">
    <property type="term" value="P:DNA alkylation repair"/>
    <property type="evidence" value="ECO:0007669"/>
    <property type="project" value="TreeGrafter"/>
</dbReference>
<dbReference type="GO" id="GO:0032993">
    <property type="term" value="C:protein-DNA complex"/>
    <property type="evidence" value="ECO:0007669"/>
    <property type="project" value="TreeGrafter"/>
</dbReference>
<dbReference type="KEGG" id="sacd:HS1genome_0465"/>
<dbReference type="EMBL" id="AP018553">
    <property type="protein sequence ID" value="BBD72076.1"/>
    <property type="molecule type" value="Genomic_DNA"/>
</dbReference>
<dbReference type="Gene3D" id="1.10.1670.40">
    <property type="match status" value="1"/>
</dbReference>
<dbReference type="AlphaFoldDB" id="A0A348B1M4"/>
<dbReference type="Proteomes" id="UP000276741">
    <property type="component" value="Chromosome"/>
</dbReference>
<dbReference type="CDD" id="cd00056">
    <property type="entry name" value="ENDO3c"/>
    <property type="match status" value="1"/>
</dbReference>
<reference evidence="4" key="3">
    <citation type="journal article" date="2019" name="BMC Res. Notes">
        <title>Complete genome sequence of the Sulfodiicoccus acidiphilus strain HS-1T, the first crenarchaeon that lacks polB3, isolated from an acidic hot spring in Ohwaku-dani, Hakone, Japan.</title>
        <authorList>
            <person name="Sakai H.D."/>
            <person name="Kurosawa N."/>
        </authorList>
    </citation>
    <scope>NUCLEOTIDE SEQUENCE</scope>
    <source>
        <strain evidence="4">HS-1</strain>
    </source>
</reference>
<evidence type="ECO:0000313" key="4">
    <source>
        <dbReference type="EMBL" id="BBD72076.1"/>
    </source>
</evidence>
<dbReference type="GO" id="GO:0006285">
    <property type="term" value="P:base-excision repair, AP site formation"/>
    <property type="evidence" value="ECO:0007669"/>
    <property type="project" value="TreeGrafter"/>
</dbReference>
<keyword evidence="1" id="KW-0227">DNA damage</keyword>
<name>A0A348B1M4_9CREN</name>
<keyword evidence="2" id="KW-0234">DNA repair</keyword>
<dbReference type="PANTHER" id="PTHR43003">
    <property type="entry name" value="DNA-3-METHYLADENINE GLYCOSYLASE"/>
    <property type="match status" value="1"/>
</dbReference>
<dbReference type="GO" id="GO:0043916">
    <property type="term" value="F:DNA-7-methylguanine glycosylase activity"/>
    <property type="evidence" value="ECO:0007669"/>
    <property type="project" value="TreeGrafter"/>
</dbReference>
<evidence type="ECO:0000256" key="1">
    <source>
        <dbReference type="ARBA" id="ARBA00022763"/>
    </source>
</evidence>
<dbReference type="Pfam" id="PF00730">
    <property type="entry name" value="HhH-GPD"/>
    <property type="match status" value="1"/>
</dbReference>
<feature type="domain" description="HhH-GPD" evidence="3">
    <location>
        <begin position="40"/>
        <end position="189"/>
    </location>
</feature>
<dbReference type="RefSeq" id="WP_126449376.1">
    <property type="nucleotide sequence ID" value="NZ_AP018553.1"/>
</dbReference>
<dbReference type="Gene3D" id="1.10.340.30">
    <property type="entry name" value="Hypothetical protein, domain 2"/>
    <property type="match status" value="1"/>
</dbReference>
<dbReference type="InterPro" id="IPR003265">
    <property type="entry name" value="HhH-GPD_domain"/>
</dbReference>
<dbReference type="SMART" id="SM00478">
    <property type="entry name" value="ENDO3c"/>
    <property type="match status" value="1"/>
</dbReference>
<evidence type="ECO:0000313" key="5">
    <source>
        <dbReference type="EMBL" id="GGU05569.1"/>
    </source>
</evidence>
<dbReference type="InterPro" id="IPR011257">
    <property type="entry name" value="DNA_glycosylase"/>
</dbReference>
<dbReference type="GO" id="GO:0032131">
    <property type="term" value="F:alkylated DNA binding"/>
    <property type="evidence" value="ECO:0007669"/>
    <property type="project" value="TreeGrafter"/>
</dbReference>
<proteinExistence type="predicted"/>
<reference evidence="5" key="1">
    <citation type="journal article" date="2014" name="Int. J. Syst. Evol. Microbiol.">
        <title>Complete genome sequence of Corynebacterium casei LMG S-19264T (=DSM 44701T), isolated from a smear-ripened cheese.</title>
        <authorList>
            <consortium name="US DOE Joint Genome Institute (JGI-PGF)"/>
            <person name="Walter F."/>
            <person name="Albersmeier A."/>
            <person name="Kalinowski J."/>
            <person name="Ruckert C."/>
        </authorList>
    </citation>
    <scope>NUCLEOTIDE SEQUENCE</scope>
    <source>
        <strain evidence="5">JCM 31740</strain>
    </source>
</reference>
<evidence type="ECO:0000313" key="6">
    <source>
        <dbReference type="Proteomes" id="UP000276741"/>
    </source>
</evidence>
<dbReference type="InterPro" id="IPR051912">
    <property type="entry name" value="Alkylbase_DNA_Glycosylase/TA"/>
</dbReference>
<dbReference type="GO" id="GO:0008725">
    <property type="term" value="F:DNA-3-methyladenine glycosylase activity"/>
    <property type="evidence" value="ECO:0007669"/>
    <property type="project" value="TreeGrafter"/>
</dbReference>
<dbReference type="Proteomes" id="UP000616143">
    <property type="component" value="Unassembled WGS sequence"/>
</dbReference>
<organism evidence="4 6">
    <name type="scientific">Sulfodiicoccus acidiphilus</name>
    <dbReference type="NCBI Taxonomy" id="1670455"/>
    <lineage>
        <taxon>Archaea</taxon>
        <taxon>Thermoproteota</taxon>
        <taxon>Thermoprotei</taxon>
        <taxon>Sulfolobales</taxon>
        <taxon>Sulfolobaceae</taxon>
        <taxon>Sulfodiicoccus</taxon>
    </lineage>
</organism>
<dbReference type="GeneID" id="38665972"/>
<gene>
    <name evidence="5" type="ORF">GCM10007116_22430</name>
    <name evidence="4" type="ORF">HS1genome_0465</name>
</gene>
<dbReference type="SUPFAM" id="SSF48150">
    <property type="entry name" value="DNA-glycosylase"/>
    <property type="match status" value="1"/>
</dbReference>
<reference evidence="6" key="2">
    <citation type="submission" date="2018-04" db="EMBL/GenBank/DDBJ databases">
        <title>Complete genome sequence of Sulfodiicoccus acidiphilus strain HS-1.</title>
        <authorList>
            <person name="Sakai H.D."/>
            <person name="Kurosawa N."/>
        </authorList>
    </citation>
    <scope>NUCLEOTIDE SEQUENCE [LARGE SCALE GENOMIC DNA]</scope>
    <source>
        <strain evidence="6">HS-1</strain>
    </source>
</reference>
<dbReference type="GO" id="GO:0005737">
    <property type="term" value="C:cytoplasm"/>
    <property type="evidence" value="ECO:0007669"/>
    <property type="project" value="TreeGrafter"/>
</dbReference>